<feature type="compositionally biased region" description="Basic residues" evidence="1">
    <location>
        <begin position="109"/>
        <end position="118"/>
    </location>
</feature>
<dbReference type="OrthoDB" id="883664at2"/>
<accession>A0A1M6NUM9</accession>
<dbReference type="EMBL" id="FRAS01000001">
    <property type="protein sequence ID" value="SHJ99410.1"/>
    <property type="molecule type" value="Genomic_DNA"/>
</dbReference>
<feature type="region of interest" description="Disordered" evidence="1">
    <location>
        <begin position="18"/>
        <end position="65"/>
    </location>
</feature>
<keyword evidence="2" id="KW-0732">Signal</keyword>
<evidence type="ECO:0000313" key="4">
    <source>
        <dbReference type="Proteomes" id="UP000183947"/>
    </source>
</evidence>
<proteinExistence type="predicted"/>
<protein>
    <submittedName>
        <fullName evidence="3">Uncharacterized protein</fullName>
    </submittedName>
</protein>
<evidence type="ECO:0000313" key="3">
    <source>
        <dbReference type="EMBL" id="SHJ99410.1"/>
    </source>
</evidence>
<gene>
    <name evidence="3" type="ORF">SAMN02746009_00022</name>
</gene>
<feature type="signal peptide" evidence="2">
    <location>
        <begin position="1"/>
        <end position="22"/>
    </location>
</feature>
<organism evidence="3 4">
    <name type="scientific">Hymenobacter psychrotolerans DSM 18569</name>
    <dbReference type="NCBI Taxonomy" id="1121959"/>
    <lineage>
        <taxon>Bacteria</taxon>
        <taxon>Pseudomonadati</taxon>
        <taxon>Bacteroidota</taxon>
        <taxon>Cytophagia</taxon>
        <taxon>Cytophagales</taxon>
        <taxon>Hymenobacteraceae</taxon>
        <taxon>Hymenobacter</taxon>
    </lineage>
</organism>
<reference evidence="4" key="1">
    <citation type="submission" date="2016-11" db="EMBL/GenBank/DDBJ databases">
        <authorList>
            <person name="Varghese N."/>
            <person name="Submissions S."/>
        </authorList>
    </citation>
    <scope>NUCLEOTIDE SEQUENCE [LARGE SCALE GENOMIC DNA]</scope>
    <source>
        <strain evidence="4">DSM 18569</strain>
    </source>
</reference>
<feature type="chain" id="PRO_5013246271" evidence="2">
    <location>
        <begin position="23"/>
        <end position="152"/>
    </location>
</feature>
<dbReference type="Proteomes" id="UP000183947">
    <property type="component" value="Unassembled WGS sequence"/>
</dbReference>
<keyword evidence="4" id="KW-1185">Reference proteome</keyword>
<dbReference type="RefSeq" id="WP_073280667.1">
    <property type="nucleotide sequence ID" value="NZ_FRAS01000001.1"/>
</dbReference>
<evidence type="ECO:0000256" key="1">
    <source>
        <dbReference type="SAM" id="MobiDB-lite"/>
    </source>
</evidence>
<sequence>MKKLIATTLLASAGLLSKPVQAQVPLSTSEEQVRKANEQGPRKNKRKASSADIANMQRRMNMNPDEAKRDQQIEVLEARAGGGSANTSFGRASGPARQYEKSSGGFTVRKFKASKHSRNAMMKKGQSRAAPGIDPKGKPLKHKKRKSGFLPF</sequence>
<dbReference type="AlphaFoldDB" id="A0A1M6NUM9"/>
<name>A0A1M6NUM9_9BACT</name>
<feature type="compositionally biased region" description="Basic and acidic residues" evidence="1">
    <location>
        <begin position="31"/>
        <end position="41"/>
    </location>
</feature>
<evidence type="ECO:0000256" key="2">
    <source>
        <dbReference type="SAM" id="SignalP"/>
    </source>
</evidence>
<feature type="compositionally biased region" description="Basic residues" evidence="1">
    <location>
        <begin position="138"/>
        <end position="152"/>
    </location>
</feature>
<feature type="region of interest" description="Disordered" evidence="1">
    <location>
        <begin position="79"/>
        <end position="152"/>
    </location>
</feature>